<dbReference type="STRING" id="1563681.BFP71_10245"/>
<evidence type="ECO:0000313" key="1">
    <source>
        <dbReference type="EMBL" id="OEJ99917.1"/>
    </source>
</evidence>
<accession>A0A1E5SLB5</accession>
<dbReference type="AlphaFoldDB" id="A0A1E5SLB5"/>
<name>A0A1E5SLB5_9BACT</name>
<dbReference type="OrthoDB" id="980881at2"/>
<dbReference type="Proteomes" id="UP000095552">
    <property type="component" value="Unassembled WGS sequence"/>
</dbReference>
<sequence length="190" mass="21955">MRKYKTIKVSDYELMLNRISNADSLDLETHDLLLYGSGGQDRNFYRYIEANKNCELLWTGWSGPKWSSIFSFIPGQAGLLKLLDKREFKSIYYELAASSVSDAIYLPRKQTKKIVIEAQNKTWRSNFAKLLNNEPHSFLLTSEADETVNKNGDEMYFYDYFLGSNLDSTLKEIIRGKKKNTVVNNGYNSL</sequence>
<dbReference type="EMBL" id="MDGQ01000005">
    <property type="protein sequence ID" value="OEJ99917.1"/>
    <property type="molecule type" value="Genomic_DNA"/>
</dbReference>
<dbReference type="RefSeq" id="WP_069835380.1">
    <property type="nucleotide sequence ID" value="NZ_MDGQ01000005.1"/>
</dbReference>
<comment type="caution">
    <text evidence="1">The sequence shown here is derived from an EMBL/GenBank/DDBJ whole genome shotgun (WGS) entry which is preliminary data.</text>
</comment>
<gene>
    <name evidence="1" type="ORF">BFP71_10245</name>
</gene>
<keyword evidence="2" id="KW-1185">Reference proteome</keyword>
<protein>
    <submittedName>
        <fullName evidence="1">Uncharacterized protein</fullName>
    </submittedName>
</protein>
<organism evidence="1 2">
    <name type="scientific">Roseivirga misakiensis</name>
    <dbReference type="NCBI Taxonomy" id="1563681"/>
    <lineage>
        <taxon>Bacteria</taxon>
        <taxon>Pseudomonadati</taxon>
        <taxon>Bacteroidota</taxon>
        <taxon>Cytophagia</taxon>
        <taxon>Cytophagales</taxon>
        <taxon>Roseivirgaceae</taxon>
        <taxon>Roseivirga</taxon>
    </lineage>
</organism>
<reference evidence="1 2" key="1">
    <citation type="submission" date="2016-08" db="EMBL/GenBank/DDBJ databases">
        <title>Draft genome of Fabibacter sp. strain SK-8.</title>
        <authorList>
            <person name="Wong S.-K."/>
            <person name="Hamasaki K."/>
            <person name="Yoshizawa S."/>
        </authorList>
    </citation>
    <scope>NUCLEOTIDE SEQUENCE [LARGE SCALE GENOMIC DNA]</scope>
    <source>
        <strain evidence="1 2">SK-8</strain>
    </source>
</reference>
<proteinExistence type="predicted"/>
<evidence type="ECO:0000313" key="2">
    <source>
        <dbReference type="Proteomes" id="UP000095552"/>
    </source>
</evidence>